<dbReference type="STRING" id="679192.HMPREF9013_0972"/>
<dbReference type="SUPFAM" id="SSF55826">
    <property type="entry name" value="YbaK/ProRS associated domain"/>
    <property type="match status" value="1"/>
</dbReference>
<dbReference type="PANTHER" id="PTHR30411:SF0">
    <property type="entry name" value="CYS-TRNA(PRO)_CYS-TRNA(CYS) DEACYLASE YBAK"/>
    <property type="match status" value="1"/>
</dbReference>
<evidence type="ECO:0000256" key="3">
    <source>
        <dbReference type="ARBA" id="ARBA00023239"/>
    </source>
</evidence>
<reference evidence="7" key="1">
    <citation type="submission" date="2009-12" db="EMBL/GenBank/DDBJ databases">
        <title>Sequence of Clostridiales genomosp. BVAB3 str. UPII9-5.</title>
        <authorList>
            <person name="Madupu R."/>
            <person name="Durkin A.S."/>
            <person name="Torralba M."/>
            <person name="Methe B."/>
            <person name="Sutton G.G."/>
            <person name="Strausberg R.L."/>
            <person name="Nelson K.E."/>
        </authorList>
    </citation>
    <scope>NUCLEOTIDE SEQUENCE [LARGE SCALE GENOMIC DNA]</scope>
    <source>
        <strain evidence="7">W1219</strain>
    </source>
</reference>
<dbReference type="InterPro" id="IPR007214">
    <property type="entry name" value="YbaK/aa-tRNA-synth-assoc-dom"/>
</dbReference>
<dbReference type="eggNOG" id="COG2606">
    <property type="taxonomic scope" value="Bacteria"/>
</dbReference>
<dbReference type="OrthoDB" id="9809296at2"/>
<protein>
    <recommendedName>
        <fullName evidence="4">Cys-tRNA(Pro)/Cys-tRNA(Cys) deacylase</fullName>
        <ecNumber evidence="4">4.2.-.-</ecNumber>
    </recommendedName>
</protein>
<proteinExistence type="inferred from homology"/>
<keyword evidence="3 4" id="KW-0456">Lyase</keyword>
<dbReference type="Gene3D" id="3.90.960.10">
    <property type="entry name" value="YbaK/aminoacyl-tRNA synthetase-associated domain"/>
    <property type="match status" value="1"/>
</dbReference>
<dbReference type="InterPro" id="IPR036754">
    <property type="entry name" value="YbaK/aa-tRNA-synt-asso_dom_sf"/>
</dbReference>
<organism evidence="6 7">
    <name type="scientific">Bulleidia extructa W1219</name>
    <dbReference type="NCBI Taxonomy" id="679192"/>
    <lineage>
        <taxon>Bacteria</taxon>
        <taxon>Bacillati</taxon>
        <taxon>Bacillota</taxon>
        <taxon>Erysipelotrichia</taxon>
        <taxon>Erysipelotrichales</taxon>
        <taxon>Erysipelotrichaceae</taxon>
        <taxon>Bulleidia</taxon>
    </lineage>
</organism>
<keyword evidence="2 4" id="KW-0648">Protein biosynthesis</keyword>
<gene>
    <name evidence="6" type="ORF">HMPREF9013_0972</name>
</gene>
<dbReference type="Proteomes" id="UP000005017">
    <property type="component" value="Unassembled WGS sequence"/>
</dbReference>
<dbReference type="RefSeq" id="WP_006626614.1">
    <property type="nucleotide sequence ID" value="NZ_ADFR01000002.1"/>
</dbReference>
<dbReference type="GO" id="GO:0016829">
    <property type="term" value="F:lyase activity"/>
    <property type="evidence" value="ECO:0007669"/>
    <property type="project" value="UniProtKB-KW"/>
</dbReference>
<sequence length="157" mass="17634">MGKKENKTNALRLLEQAGIGYDLHEFNVDEKILDHQINNNRENVYKTLVTQTNTKEYVVFVVQVDQTLDLKKAAKAVGAKKIEMVAQKNLLGLTGYVHGGCSPVGMKKSFPTFIGQSCLKYDRILCSAGRVGLLMKVDRESLINYVRAKVVDVEMRQ</sequence>
<dbReference type="Pfam" id="PF04073">
    <property type="entry name" value="tRNA_edit"/>
    <property type="match status" value="1"/>
</dbReference>
<accession>D2MMJ3</accession>
<feature type="domain" description="YbaK/aminoacyl-tRNA synthetase-associated" evidence="5">
    <location>
        <begin position="41"/>
        <end position="142"/>
    </location>
</feature>
<dbReference type="GO" id="GO:0002161">
    <property type="term" value="F:aminoacyl-tRNA deacylase activity"/>
    <property type="evidence" value="ECO:0007669"/>
    <property type="project" value="InterPro"/>
</dbReference>
<evidence type="ECO:0000313" key="6">
    <source>
        <dbReference type="EMBL" id="EFC06269.1"/>
    </source>
</evidence>
<dbReference type="EMBL" id="ADFR01000002">
    <property type="protein sequence ID" value="EFC06269.1"/>
    <property type="molecule type" value="Genomic_DNA"/>
</dbReference>
<dbReference type="InterPro" id="IPR004369">
    <property type="entry name" value="Prolyl-tRNA_editing_YbaK/EbsC"/>
</dbReference>
<dbReference type="NCBIfam" id="TIGR00011">
    <property type="entry name" value="YbaK_EbsC"/>
    <property type="match status" value="1"/>
</dbReference>
<evidence type="ECO:0000256" key="4">
    <source>
        <dbReference type="PIRNR" id="PIRNR006181"/>
    </source>
</evidence>
<evidence type="ECO:0000256" key="2">
    <source>
        <dbReference type="ARBA" id="ARBA00022917"/>
    </source>
</evidence>
<dbReference type="AlphaFoldDB" id="D2MMJ3"/>
<dbReference type="CDD" id="cd00002">
    <property type="entry name" value="YbaK_deacylase"/>
    <property type="match status" value="1"/>
</dbReference>
<dbReference type="EC" id="4.2.-.-" evidence="4"/>
<evidence type="ECO:0000259" key="5">
    <source>
        <dbReference type="Pfam" id="PF04073"/>
    </source>
</evidence>
<dbReference type="GO" id="GO:0006412">
    <property type="term" value="P:translation"/>
    <property type="evidence" value="ECO:0007669"/>
    <property type="project" value="UniProtKB-KW"/>
</dbReference>
<dbReference type="PIRSF" id="PIRSF006181">
    <property type="entry name" value="EbsC_YbaK"/>
    <property type="match status" value="1"/>
</dbReference>
<evidence type="ECO:0000313" key="7">
    <source>
        <dbReference type="Proteomes" id="UP000005017"/>
    </source>
</evidence>
<comment type="caution">
    <text evidence="6">The sequence shown here is derived from an EMBL/GenBank/DDBJ whole genome shotgun (WGS) entry which is preliminary data.</text>
</comment>
<comment type="similarity">
    <text evidence="1 4">Belongs to the prolyl-tRNA editing family. YbaK/EbsC subfamily.</text>
</comment>
<evidence type="ECO:0000256" key="1">
    <source>
        <dbReference type="ARBA" id="ARBA00009798"/>
    </source>
</evidence>
<dbReference type="PANTHER" id="PTHR30411">
    <property type="entry name" value="CYTOPLASMIC PROTEIN"/>
    <property type="match status" value="1"/>
</dbReference>
<name>D2MMJ3_9FIRM</name>
<keyword evidence="7" id="KW-1185">Reference proteome</keyword>